<dbReference type="PANTHER" id="PTHR48055">
    <property type="entry name" value="LEUCINE-RICH REPEAT RECEPTOR PROTEIN KINASE EMS1"/>
    <property type="match status" value="1"/>
</dbReference>
<dbReference type="EMBL" id="JAVXUO010001807">
    <property type="protein sequence ID" value="KAK2978933.1"/>
    <property type="molecule type" value="Genomic_DNA"/>
</dbReference>
<keyword evidence="1" id="KW-1133">Transmembrane helix</keyword>
<dbReference type="InterPro" id="IPR001245">
    <property type="entry name" value="Ser-Thr/Tyr_kinase_cat_dom"/>
</dbReference>
<dbReference type="Proteomes" id="UP001187471">
    <property type="component" value="Unassembled WGS sequence"/>
</dbReference>
<reference evidence="3" key="1">
    <citation type="submission" date="2022-12" db="EMBL/GenBank/DDBJ databases">
        <title>Draft genome assemblies for two species of Escallonia (Escalloniales).</title>
        <authorList>
            <person name="Chanderbali A."/>
            <person name="Dervinis C."/>
            <person name="Anghel I."/>
            <person name="Soltis D."/>
            <person name="Soltis P."/>
            <person name="Zapata F."/>
        </authorList>
    </citation>
    <scope>NUCLEOTIDE SEQUENCE</scope>
    <source>
        <strain evidence="3">UCBG92.1500</strain>
        <tissue evidence="3">Leaf</tissue>
    </source>
</reference>
<gene>
    <name evidence="3" type="ORF">RJ640_002474</name>
</gene>
<dbReference type="PANTHER" id="PTHR48055:SF57">
    <property type="entry name" value="PROTEIN KINASE DOMAIN-CONTAINING PROTEIN"/>
    <property type="match status" value="1"/>
</dbReference>
<protein>
    <recommendedName>
        <fullName evidence="2">Serine-threonine/tyrosine-protein kinase catalytic domain-containing protein</fullName>
    </recommendedName>
</protein>
<keyword evidence="1" id="KW-0812">Transmembrane</keyword>
<dbReference type="Pfam" id="PF07714">
    <property type="entry name" value="PK_Tyr_Ser-Thr"/>
    <property type="match status" value="1"/>
</dbReference>
<comment type="caution">
    <text evidence="3">The sequence shown here is derived from an EMBL/GenBank/DDBJ whole genome shotgun (WGS) entry which is preliminary data.</text>
</comment>
<dbReference type="AlphaFoldDB" id="A0AA88QYK0"/>
<dbReference type="InterPro" id="IPR051564">
    <property type="entry name" value="LRR_receptor-like_kinase"/>
</dbReference>
<evidence type="ECO:0000259" key="2">
    <source>
        <dbReference type="Pfam" id="PF07714"/>
    </source>
</evidence>
<dbReference type="GO" id="GO:0016020">
    <property type="term" value="C:membrane"/>
    <property type="evidence" value="ECO:0007669"/>
    <property type="project" value="TreeGrafter"/>
</dbReference>
<keyword evidence="1" id="KW-0472">Membrane</keyword>
<evidence type="ECO:0000313" key="4">
    <source>
        <dbReference type="Proteomes" id="UP001187471"/>
    </source>
</evidence>
<dbReference type="Gene3D" id="1.10.510.10">
    <property type="entry name" value="Transferase(Phosphotransferase) domain 1"/>
    <property type="match status" value="1"/>
</dbReference>
<organism evidence="3 4">
    <name type="scientific">Escallonia rubra</name>
    <dbReference type="NCBI Taxonomy" id="112253"/>
    <lineage>
        <taxon>Eukaryota</taxon>
        <taxon>Viridiplantae</taxon>
        <taxon>Streptophyta</taxon>
        <taxon>Embryophyta</taxon>
        <taxon>Tracheophyta</taxon>
        <taxon>Spermatophyta</taxon>
        <taxon>Magnoliopsida</taxon>
        <taxon>eudicotyledons</taxon>
        <taxon>Gunneridae</taxon>
        <taxon>Pentapetalae</taxon>
        <taxon>asterids</taxon>
        <taxon>campanulids</taxon>
        <taxon>Escalloniales</taxon>
        <taxon>Escalloniaceae</taxon>
        <taxon>Escallonia</taxon>
    </lineage>
</organism>
<feature type="transmembrane region" description="Helical" evidence="1">
    <location>
        <begin position="126"/>
        <end position="147"/>
    </location>
</feature>
<evidence type="ECO:0000313" key="3">
    <source>
        <dbReference type="EMBL" id="KAK2978933.1"/>
    </source>
</evidence>
<dbReference type="GO" id="GO:0004672">
    <property type="term" value="F:protein kinase activity"/>
    <property type="evidence" value="ECO:0007669"/>
    <property type="project" value="InterPro"/>
</dbReference>
<keyword evidence="4" id="KW-1185">Reference proteome</keyword>
<feature type="domain" description="Serine-threonine/tyrosine-protein kinase catalytic" evidence="2">
    <location>
        <begin position="185"/>
        <end position="270"/>
    </location>
</feature>
<proteinExistence type="predicted"/>
<dbReference type="InterPro" id="IPR011009">
    <property type="entry name" value="Kinase-like_dom_sf"/>
</dbReference>
<dbReference type="SUPFAM" id="SSF56112">
    <property type="entry name" value="Protein kinase-like (PK-like)"/>
    <property type="match status" value="2"/>
</dbReference>
<dbReference type="Gene3D" id="3.30.200.20">
    <property type="entry name" value="Phosphorylase Kinase, domain 1"/>
    <property type="match status" value="1"/>
</dbReference>
<sequence>MIDVACAIDYLHHADYMFDVEYGLGGLVSTSSDVYSYGIMLMETFTRTKPTDEIFGRGMTLRLWVKESLPNEVIKVVDMDLLRQGEEHLTKDVRCLTSIMELALECTKEPAEERLYAAESGIMGTIPYEIVVLSSITLAMTFVFVLIRCRKSKRVPTEIDMQSIVHRRTTYHEIFEATNGFRESNLIGNGSFVSVYKGVFPDEMVVAIMALNSFHTECELLHNIRHRNLTKGITSCSNLDFRALVLKYMPNRSLEKLLHSQTCCLGFMQRNHLTTCPLVFDRKAIMKANLATFQRQRRNSGERRSGDGSDGGECPLRWRWWLSQGMELLLCRGSADLN</sequence>
<name>A0AA88QYK0_9ASTE</name>
<accession>A0AA88QYK0</accession>
<evidence type="ECO:0000256" key="1">
    <source>
        <dbReference type="SAM" id="Phobius"/>
    </source>
</evidence>